<keyword evidence="2" id="KW-1185">Reference proteome</keyword>
<dbReference type="Gene3D" id="3.40.50.1820">
    <property type="entry name" value="alpha/beta hydrolase"/>
    <property type="match status" value="1"/>
</dbReference>
<protein>
    <submittedName>
        <fullName evidence="1">Putative lipase</fullName>
    </submittedName>
</protein>
<dbReference type="STRING" id="1214573.A0A0G2HG40"/>
<dbReference type="EMBL" id="LCUC01000217">
    <property type="protein sequence ID" value="KKY34083.1"/>
    <property type="molecule type" value="Genomic_DNA"/>
</dbReference>
<reference evidence="1 2" key="1">
    <citation type="submission" date="2015-05" db="EMBL/GenBank/DDBJ databases">
        <title>Distinctive expansion of gene families associated with plant cell wall degradation and secondary metabolism in the genomes of grapevine trunk pathogens.</title>
        <authorList>
            <person name="Lawrence D.P."/>
            <person name="Travadon R."/>
            <person name="Rolshausen P.E."/>
            <person name="Baumgartner K."/>
        </authorList>
    </citation>
    <scope>NUCLEOTIDE SEQUENCE [LARGE SCALE GENOMIC DNA]</scope>
    <source>
        <strain evidence="1">DA912</strain>
    </source>
</reference>
<organism evidence="1 2">
    <name type="scientific">Diaporthe ampelina</name>
    <dbReference type="NCBI Taxonomy" id="1214573"/>
    <lineage>
        <taxon>Eukaryota</taxon>
        <taxon>Fungi</taxon>
        <taxon>Dikarya</taxon>
        <taxon>Ascomycota</taxon>
        <taxon>Pezizomycotina</taxon>
        <taxon>Sordariomycetes</taxon>
        <taxon>Sordariomycetidae</taxon>
        <taxon>Diaporthales</taxon>
        <taxon>Diaporthaceae</taxon>
        <taxon>Diaporthe</taxon>
    </lineage>
</organism>
<gene>
    <name evidence="1" type="ORF">UCDDA912_g05960</name>
</gene>
<accession>A0A0G2HG40</accession>
<dbReference type="InterPro" id="IPR029058">
    <property type="entry name" value="AB_hydrolase_fold"/>
</dbReference>
<name>A0A0G2HG40_9PEZI</name>
<dbReference type="Proteomes" id="UP000034680">
    <property type="component" value="Unassembled WGS sequence"/>
</dbReference>
<proteinExistence type="predicted"/>
<dbReference type="SUPFAM" id="SSF53474">
    <property type="entry name" value="alpha/beta-Hydrolases"/>
    <property type="match status" value="1"/>
</dbReference>
<reference evidence="1 2" key="2">
    <citation type="submission" date="2015-05" db="EMBL/GenBank/DDBJ databases">
        <authorList>
            <person name="Morales-Cruz A."/>
            <person name="Amrine K.C."/>
            <person name="Cantu D."/>
        </authorList>
    </citation>
    <scope>NUCLEOTIDE SEQUENCE [LARGE SCALE GENOMIC DNA]</scope>
    <source>
        <strain evidence="1">DA912</strain>
    </source>
</reference>
<evidence type="ECO:0000313" key="1">
    <source>
        <dbReference type="EMBL" id="KKY34083.1"/>
    </source>
</evidence>
<sequence length="94" mass="10299">MAPNVLNAVTPNFKRLAAVAGDLSFQAQLRNLVAHYTTSEQTVWNYVTDVSIPSAGLVPDLGVLTHLPVLGSFHAFDVWFYMFAGLPYTLSQNT</sequence>
<evidence type="ECO:0000313" key="2">
    <source>
        <dbReference type="Proteomes" id="UP000034680"/>
    </source>
</evidence>
<dbReference type="OrthoDB" id="3200163at2759"/>
<comment type="caution">
    <text evidence="1">The sequence shown here is derived from an EMBL/GenBank/DDBJ whole genome shotgun (WGS) entry which is preliminary data.</text>
</comment>
<dbReference type="AlphaFoldDB" id="A0A0G2HG40"/>